<feature type="non-terminal residue" evidence="1">
    <location>
        <position position="1"/>
    </location>
</feature>
<dbReference type="Proteomes" id="UP000801492">
    <property type="component" value="Unassembled WGS sequence"/>
</dbReference>
<keyword evidence="2" id="KW-1185">Reference proteome</keyword>
<organism evidence="1 2">
    <name type="scientific">Ignelater luminosus</name>
    <name type="common">Cucubano</name>
    <name type="synonym">Pyrophorus luminosus</name>
    <dbReference type="NCBI Taxonomy" id="2038154"/>
    <lineage>
        <taxon>Eukaryota</taxon>
        <taxon>Metazoa</taxon>
        <taxon>Ecdysozoa</taxon>
        <taxon>Arthropoda</taxon>
        <taxon>Hexapoda</taxon>
        <taxon>Insecta</taxon>
        <taxon>Pterygota</taxon>
        <taxon>Neoptera</taxon>
        <taxon>Endopterygota</taxon>
        <taxon>Coleoptera</taxon>
        <taxon>Polyphaga</taxon>
        <taxon>Elateriformia</taxon>
        <taxon>Elateroidea</taxon>
        <taxon>Elateridae</taxon>
        <taxon>Agrypninae</taxon>
        <taxon>Pyrophorini</taxon>
        <taxon>Ignelater</taxon>
    </lineage>
</organism>
<reference evidence="1" key="1">
    <citation type="submission" date="2019-08" db="EMBL/GenBank/DDBJ databases">
        <title>The genome of the North American firefly Photinus pyralis.</title>
        <authorList>
            <consortium name="Photinus pyralis genome working group"/>
            <person name="Fallon T.R."/>
            <person name="Sander Lower S.E."/>
            <person name="Weng J.-K."/>
        </authorList>
    </citation>
    <scope>NUCLEOTIDE SEQUENCE</scope>
    <source>
        <strain evidence="1">TRF0915ILg1</strain>
        <tissue evidence="1">Whole body</tissue>
    </source>
</reference>
<dbReference type="EMBL" id="VTPC01008461">
    <property type="protein sequence ID" value="KAF2892805.1"/>
    <property type="molecule type" value="Genomic_DNA"/>
</dbReference>
<proteinExistence type="predicted"/>
<accession>A0A8K0CSI2</accession>
<dbReference type="OrthoDB" id="7554902at2759"/>
<sequence>SLYFASIGGKDVGSRVNNVLRHLFTNSLATDYSFYGQRNEKKALNVLRLKNVIVDAVKIGLPGSTEIDIENAIKIWLKHARGRVLAEIKKKSTSLKSDTLK</sequence>
<evidence type="ECO:0000313" key="1">
    <source>
        <dbReference type="EMBL" id="KAF2892805.1"/>
    </source>
</evidence>
<dbReference type="AlphaFoldDB" id="A0A8K0CSI2"/>
<protein>
    <submittedName>
        <fullName evidence="1">Uncharacterized protein</fullName>
    </submittedName>
</protein>
<name>A0A8K0CSI2_IGNLU</name>
<gene>
    <name evidence="1" type="ORF">ILUMI_13367</name>
</gene>
<evidence type="ECO:0000313" key="2">
    <source>
        <dbReference type="Proteomes" id="UP000801492"/>
    </source>
</evidence>
<comment type="caution">
    <text evidence="1">The sequence shown here is derived from an EMBL/GenBank/DDBJ whole genome shotgun (WGS) entry which is preliminary data.</text>
</comment>